<keyword evidence="7" id="KW-1185">Reference proteome</keyword>
<name>A0A1B3B8Y9_9GAMM</name>
<evidence type="ECO:0000256" key="3">
    <source>
        <dbReference type="SAM" id="Phobius"/>
    </source>
</evidence>
<sequence>MRQFPLLSSMSIRDKIVLGTILVAFVFAAFIITYSQSISNVLLNETAKRIFESSSNEINLELQRSYAPVDRATTLLASSQFNEMDNIDDPLLLVPSFSQMLEKLPSATGIQVGSHQGDYFILRYIPEKFLRDKFNAPDDAYFVADYLQKEMKKHIRYFFNNNVEIIGTEALEDTGYDPRIRPWYLDAMASDDSITTSPYVFYFMKEIGITIAKANQNKTLVIATDITLSNIAKKLKENPITHSSASLIHNNQEILAWSGDISPLVQTPDKGLRQRTISELEHPIFSHIGRSEDKDGWLVHRSRLDFSGTITPELIVAIPKDDLLANYLSLKNQMYIISVMLLIMLIAVTWYLAKRISDPLSQLHKSIEDVSNGNFNFTLPDINSNDEVGDLVVALHTMKNSIKQHINDLANAKVAKKKLESELEIARKIQMSMVPGAGNLNLALPEYNIDARLLPAKAVGGDLYIAIALPNGKYFIAVGDVSDKGVPAALFMSRAVSLAKLLVPKSISLSDIVSELNDELAEDNDECMFITFFCAVLDPSDSRLTVACAGHNPPVLIKSSGDVSFIEVEAGSPLGLFENGEYKETQVDFYVGDKLVIYTDGITEAFNEEHEEFSDEKLLETLEESKSVQPINLISEHVLEQVSKFAGNEPQSDDITLFILEKIQNG</sequence>
<dbReference type="RefSeq" id="WP_068989222.1">
    <property type="nucleotide sequence ID" value="NZ_CP012418.1"/>
</dbReference>
<dbReference type="SMART" id="SM00304">
    <property type="entry name" value="HAMP"/>
    <property type="match status" value="1"/>
</dbReference>
<keyword evidence="3" id="KW-0812">Transmembrane</keyword>
<dbReference type="InterPro" id="IPR036457">
    <property type="entry name" value="PPM-type-like_dom_sf"/>
</dbReference>
<dbReference type="PANTHER" id="PTHR43156">
    <property type="entry name" value="STAGE II SPORULATION PROTEIN E-RELATED"/>
    <property type="match status" value="1"/>
</dbReference>
<feature type="domain" description="HAMP" evidence="4">
    <location>
        <begin position="354"/>
        <end position="407"/>
    </location>
</feature>
<dbReference type="CDD" id="cd06225">
    <property type="entry name" value="HAMP"/>
    <property type="match status" value="1"/>
</dbReference>
<organism evidence="6 7">
    <name type="scientific">Kangiella sediminilitoris</name>
    <dbReference type="NCBI Taxonomy" id="1144748"/>
    <lineage>
        <taxon>Bacteria</taxon>
        <taxon>Pseudomonadati</taxon>
        <taxon>Pseudomonadota</taxon>
        <taxon>Gammaproteobacteria</taxon>
        <taxon>Kangiellales</taxon>
        <taxon>Kangiellaceae</taxon>
        <taxon>Kangiella</taxon>
    </lineage>
</organism>
<keyword evidence="3" id="KW-0472">Membrane</keyword>
<dbReference type="KEGG" id="ksd:KS2013_492"/>
<evidence type="ECO:0000256" key="1">
    <source>
        <dbReference type="ARBA" id="ARBA00022801"/>
    </source>
</evidence>
<dbReference type="SUPFAM" id="SSF103190">
    <property type="entry name" value="Sensory domain-like"/>
    <property type="match status" value="1"/>
</dbReference>
<protein>
    <recommendedName>
        <fullName evidence="8">Protein serine/threonine phosphatase</fullName>
    </recommendedName>
</protein>
<dbReference type="InterPro" id="IPR001932">
    <property type="entry name" value="PPM-type_phosphatase-like_dom"/>
</dbReference>
<evidence type="ECO:0000259" key="5">
    <source>
        <dbReference type="PROSITE" id="PS51746"/>
    </source>
</evidence>
<evidence type="ECO:0000259" key="4">
    <source>
        <dbReference type="PROSITE" id="PS50885"/>
    </source>
</evidence>
<gene>
    <name evidence="6" type="ORF">KS2013_492</name>
</gene>
<dbReference type="EMBL" id="CP012418">
    <property type="protein sequence ID" value="AOE49216.1"/>
    <property type="molecule type" value="Genomic_DNA"/>
</dbReference>
<dbReference type="SMART" id="SM00331">
    <property type="entry name" value="PP2C_SIG"/>
    <property type="match status" value="1"/>
</dbReference>
<dbReference type="GO" id="GO:0007165">
    <property type="term" value="P:signal transduction"/>
    <property type="evidence" value="ECO:0007669"/>
    <property type="project" value="InterPro"/>
</dbReference>
<accession>A0A1B3B8Y9</accession>
<evidence type="ECO:0000313" key="6">
    <source>
        <dbReference type="EMBL" id="AOE49216.1"/>
    </source>
</evidence>
<dbReference type="Gene3D" id="3.30.450.20">
    <property type="entry name" value="PAS domain"/>
    <property type="match status" value="2"/>
</dbReference>
<dbReference type="GO" id="GO:0016791">
    <property type="term" value="F:phosphatase activity"/>
    <property type="evidence" value="ECO:0007669"/>
    <property type="project" value="TreeGrafter"/>
</dbReference>
<feature type="transmembrane region" description="Helical" evidence="3">
    <location>
        <begin position="334"/>
        <end position="353"/>
    </location>
</feature>
<dbReference type="PROSITE" id="PS51746">
    <property type="entry name" value="PPM_2"/>
    <property type="match status" value="1"/>
</dbReference>
<feature type="transmembrane region" description="Helical" evidence="3">
    <location>
        <begin position="16"/>
        <end position="34"/>
    </location>
</feature>
<dbReference type="Gene3D" id="6.10.340.10">
    <property type="match status" value="1"/>
</dbReference>
<dbReference type="AlphaFoldDB" id="A0A1B3B8Y9"/>
<proteinExistence type="predicted"/>
<dbReference type="PATRIC" id="fig|1144748.3.peg.498"/>
<dbReference type="SUPFAM" id="SSF81606">
    <property type="entry name" value="PP2C-like"/>
    <property type="match status" value="1"/>
</dbReference>
<dbReference type="PROSITE" id="PS50885">
    <property type="entry name" value="HAMP"/>
    <property type="match status" value="1"/>
</dbReference>
<keyword evidence="1" id="KW-0378">Hydrolase</keyword>
<dbReference type="InterPro" id="IPR029151">
    <property type="entry name" value="Sensor-like_sf"/>
</dbReference>
<dbReference type="Proteomes" id="UP000094147">
    <property type="component" value="Chromosome"/>
</dbReference>
<dbReference type="SUPFAM" id="SSF158472">
    <property type="entry name" value="HAMP domain-like"/>
    <property type="match status" value="1"/>
</dbReference>
<dbReference type="PANTHER" id="PTHR43156:SF2">
    <property type="entry name" value="STAGE II SPORULATION PROTEIN E"/>
    <property type="match status" value="1"/>
</dbReference>
<feature type="coiled-coil region" evidence="2">
    <location>
        <begin position="402"/>
        <end position="429"/>
    </location>
</feature>
<keyword evidence="2" id="KW-0175">Coiled coil</keyword>
<reference evidence="7" key="1">
    <citation type="submission" date="2015-08" db="EMBL/GenBank/DDBJ databases">
        <authorList>
            <person name="Kim K.M."/>
        </authorList>
    </citation>
    <scope>NUCLEOTIDE SEQUENCE [LARGE SCALE GENOMIC DNA]</scope>
    <source>
        <strain evidence="7">KCTC 23892</strain>
    </source>
</reference>
<evidence type="ECO:0000256" key="2">
    <source>
        <dbReference type="SAM" id="Coils"/>
    </source>
</evidence>
<dbReference type="OrthoDB" id="9764808at2"/>
<feature type="domain" description="PPM-type phosphatase" evidence="5">
    <location>
        <begin position="441"/>
        <end position="662"/>
    </location>
</feature>
<dbReference type="STRING" id="1144748.KS2013_492"/>
<dbReference type="InterPro" id="IPR003660">
    <property type="entry name" value="HAMP_dom"/>
</dbReference>
<evidence type="ECO:0008006" key="8">
    <source>
        <dbReference type="Google" id="ProtNLM"/>
    </source>
</evidence>
<dbReference type="Pfam" id="PF00672">
    <property type="entry name" value="HAMP"/>
    <property type="match status" value="1"/>
</dbReference>
<dbReference type="GO" id="GO:0016020">
    <property type="term" value="C:membrane"/>
    <property type="evidence" value="ECO:0007669"/>
    <property type="project" value="InterPro"/>
</dbReference>
<keyword evidence="3" id="KW-1133">Transmembrane helix</keyword>
<dbReference type="Pfam" id="PF07228">
    <property type="entry name" value="SpoIIE"/>
    <property type="match status" value="1"/>
</dbReference>
<evidence type="ECO:0000313" key="7">
    <source>
        <dbReference type="Proteomes" id="UP000094147"/>
    </source>
</evidence>
<dbReference type="Gene3D" id="3.60.40.10">
    <property type="entry name" value="PPM-type phosphatase domain"/>
    <property type="match status" value="1"/>
</dbReference>
<dbReference type="InterPro" id="IPR052016">
    <property type="entry name" value="Bact_Sigma-Reg"/>
</dbReference>